<dbReference type="GeneID" id="20079679"/>
<dbReference type="InterPro" id="IPR036397">
    <property type="entry name" value="RNaseH_sf"/>
</dbReference>
<dbReference type="PANTHER" id="PTHR47169:SF4">
    <property type="entry name" value="TRANSPOSASE TC1-LIKE DOMAIN-CONTAINING PROTEIN"/>
    <property type="match status" value="1"/>
</dbReference>
<accession>A0A024UJ79</accession>
<protein>
    <recommendedName>
        <fullName evidence="2">DDE-1 domain-containing protein</fullName>
    </recommendedName>
</protein>
<sequence length="294" mass="33317">MVAVLPEARHRELEAAQEALKARVVTGYVISFYITKILRQFYMWTDEEKPSRRQVQGKSHITKVMFLVAVARPRHGWDGKVGCWPFLRSTAAKRNSVNRPAGTIVYEPVSVTRDVYRSYLVDKVIPALKQKWRPFSYDAPPTIFVQQDNAKSHVAPDDVSVVSACMSGGWDIMVLNQPAQSPDMNVLDLGLFNSIQALQQRMECSSIEDLVCAVEQSFEDLAPSTLDKTFEILLRVFQACLDVEGNNTYDMPRSKRQKQAECDDSIVLDMLKLRLEEEDRLDELCDLVNGLSAL</sequence>
<evidence type="ECO:0008006" key="2">
    <source>
        <dbReference type="Google" id="ProtNLM"/>
    </source>
</evidence>
<dbReference type="EMBL" id="KI913955">
    <property type="protein sequence ID" value="ETW06349.1"/>
    <property type="molecule type" value="Genomic_DNA"/>
</dbReference>
<dbReference type="OrthoDB" id="122798at2759"/>
<dbReference type="AlphaFoldDB" id="A0A024UJ79"/>
<reference evidence="1" key="1">
    <citation type="submission" date="2013-12" db="EMBL/GenBank/DDBJ databases">
        <title>The Genome Sequence of Aphanomyces invadans NJM9701.</title>
        <authorList>
            <consortium name="The Broad Institute Genomics Platform"/>
            <person name="Russ C."/>
            <person name="Tyler B."/>
            <person name="van West P."/>
            <person name="Dieguez-Uribeondo J."/>
            <person name="Young S.K."/>
            <person name="Zeng Q."/>
            <person name="Gargeya S."/>
            <person name="Fitzgerald M."/>
            <person name="Abouelleil A."/>
            <person name="Alvarado L."/>
            <person name="Chapman S.B."/>
            <person name="Gainer-Dewar J."/>
            <person name="Goldberg J."/>
            <person name="Griggs A."/>
            <person name="Gujja S."/>
            <person name="Hansen M."/>
            <person name="Howarth C."/>
            <person name="Imamovic A."/>
            <person name="Ireland A."/>
            <person name="Larimer J."/>
            <person name="McCowan C."/>
            <person name="Murphy C."/>
            <person name="Pearson M."/>
            <person name="Poon T.W."/>
            <person name="Priest M."/>
            <person name="Roberts A."/>
            <person name="Saif S."/>
            <person name="Shea T."/>
            <person name="Sykes S."/>
            <person name="Wortman J."/>
            <person name="Nusbaum C."/>
            <person name="Birren B."/>
        </authorList>
    </citation>
    <scope>NUCLEOTIDE SEQUENCE [LARGE SCALE GENOMIC DNA]</scope>
    <source>
        <strain evidence="1">NJM9701</strain>
    </source>
</reference>
<dbReference type="GO" id="GO:0003676">
    <property type="term" value="F:nucleic acid binding"/>
    <property type="evidence" value="ECO:0007669"/>
    <property type="project" value="InterPro"/>
</dbReference>
<proteinExistence type="predicted"/>
<name>A0A024UJ79_9STRA</name>
<dbReference type="Gene3D" id="3.30.420.10">
    <property type="entry name" value="Ribonuclease H-like superfamily/Ribonuclease H"/>
    <property type="match status" value="1"/>
</dbReference>
<gene>
    <name evidence="1" type="ORF">H310_02629</name>
</gene>
<organism evidence="1">
    <name type="scientific">Aphanomyces invadans</name>
    <dbReference type="NCBI Taxonomy" id="157072"/>
    <lineage>
        <taxon>Eukaryota</taxon>
        <taxon>Sar</taxon>
        <taxon>Stramenopiles</taxon>
        <taxon>Oomycota</taxon>
        <taxon>Saprolegniomycetes</taxon>
        <taxon>Saprolegniales</taxon>
        <taxon>Verrucalvaceae</taxon>
        <taxon>Aphanomyces</taxon>
    </lineage>
</organism>
<evidence type="ECO:0000313" key="1">
    <source>
        <dbReference type="EMBL" id="ETW06349.1"/>
    </source>
</evidence>
<dbReference type="VEuPathDB" id="FungiDB:H310_02629"/>
<dbReference type="RefSeq" id="XP_008864424.1">
    <property type="nucleotide sequence ID" value="XM_008866202.1"/>
</dbReference>
<dbReference type="PANTHER" id="PTHR47169">
    <property type="entry name" value="OS01G0541250 PROTEIN"/>
    <property type="match status" value="1"/>
</dbReference>